<dbReference type="InterPro" id="IPR002130">
    <property type="entry name" value="Cyclophilin-type_PPIase_dom"/>
</dbReference>
<feature type="domain" description="RanBP2-type" evidence="33">
    <location>
        <begin position="1565"/>
        <end position="1594"/>
    </location>
</feature>
<evidence type="ECO:0000313" key="35">
    <source>
        <dbReference type="Proteomes" id="UP000028990"/>
    </source>
</evidence>
<evidence type="ECO:0000256" key="19">
    <source>
        <dbReference type="ARBA" id="ARBA00022990"/>
    </source>
</evidence>
<dbReference type="EMBL" id="KN121219">
    <property type="protein sequence ID" value="KFO36830.1"/>
    <property type="molecule type" value="Genomic_DNA"/>
</dbReference>
<keyword evidence="17" id="KW-0694">RNA-binding</keyword>
<dbReference type="SMART" id="SM00028">
    <property type="entry name" value="TPR"/>
    <property type="match status" value="1"/>
</dbReference>
<feature type="domain" description="RanBD1" evidence="32">
    <location>
        <begin position="2272"/>
        <end position="2408"/>
    </location>
</feature>
<evidence type="ECO:0000313" key="34">
    <source>
        <dbReference type="EMBL" id="KFO36830.1"/>
    </source>
</evidence>
<dbReference type="FunFam" id="2.40.100.10:FF:000020">
    <property type="entry name" value="E3 SUMO-protein ligase RanBP2"/>
    <property type="match status" value="1"/>
</dbReference>
<evidence type="ECO:0000256" key="11">
    <source>
        <dbReference type="ARBA" id="ARBA00022771"/>
    </source>
</evidence>
<reference evidence="34 35" key="1">
    <citation type="submission" date="2013-11" db="EMBL/GenBank/DDBJ databases">
        <title>The Damaraland mole rat (Fukomys damarensis) genome and evolution of African mole rats.</title>
        <authorList>
            <person name="Gladyshev V.N."/>
            <person name="Fang X."/>
        </authorList>
    </citation>
    <scope>NUCLEOTIDE SEQUENCE [LARGE SCALE GENOMIC DNA]</scope>
    <source>
        <tissue evidence="34">Liver</tissue>
    </source>
</reference>
<evidence type="ECO:0000256" key="6">
    <source>
        <dbReference type="ARBA" id="ARBA00022499"/>
    </source>
</evidence>
<evidence type="ECO:0000256" key="2">
    <source>
        <dbReference type="ARBA" id="ARBA00004567"/>
    </source>
</evidence>
<dbReference type="InterPro" id="IPR001876">
    <property type="entry name" value="Znf_RanBP2"/>
</dbReference>
<dbReference type="GO" id="GO:0005096">
    <property type="term" value="F:GTPase activator activity"/>
    <property type="evidence" value="ECO:0007669"/>
    <property type="project" value="TreeGrafter"/>
</dbReference>
<evidence type="ECO:0000256" key="23">
    <source>
        <dbReference type="ARBA" id="ARBA00023157"/>
    </source>
</evidence>
<dbReference type="InterPro" id="IPR000156">
    <property type="entry name" value="Ran_bind_dom"/>
</dbReference>
<dbReference type="PROSITE" id="PS50005">
    <property type="entry name" value="TPR"/>
    <property type="match status" value="1"/>
</dbReference>
<dbReference type="CDD" id="cd14685">
    <property type="entry name" value="RanBD3_RanBP2-like"/>
    <property type="match status" value="1"/>
</dbReference>
<evidence type="ECO:0000256" key="16">
    <source>
        <dbReference type="ARBA" id="ARBA00022843"/>
    </source>
</evidence>
<organism evidence="34 35">
    <name type="scientific">Fukomys damarensis</name>
    <name type="common">Damaraland mole rat</name>
    <name type="synonym">Cryptomys damarensis</name>
    <dbReference type="NCBI Taxonomy" id="885580"/>
    <lineage>
        <taxon>Eukaryota</taxon>
        <taxon>Metazoa</taxon>
        <taxon>Chordata</taxon>
        <taxon>Craniata</taxon>
        <taxon>Vertebrata</taxon>
        <taxon>Euteleostomi</taxon>
        <taxon>Mammalia</taxon>
        <taxon>Eutheria</taxon>
        <taxon>Euarchontoglires</taxon>
        <taxon>Glires</taxon>
        <taxon>Rodentia</taxon>
        <taxon>Hystricomorpha</taxon>
        <taxon>Bathyergidae</taxon>
        <taxon>Fukomys</taxon>
    </lineage>
</organism>
<feature type="region of interest" description="Disordered" evidence="30">
    <location>
        <begin position="1716"/>
        <end position="1738"/>
    </location>
</feature>
<evidence type="ECO:0000256" key="30">
    <source>
        <dbReference type="SAM" id="MobiDB-lite"/>
    </source>
</evidence>
<dbReference type="InterPro" id="IPR022011">
    <property type="entry name" value="IR1-M"/>
</dbReference>
<feature type="repeat" description="TPR" evidence="29">
    <location>
        <begin position="153"/>
        <end position="186"/>
    </location>
</feature>
<feature type="region of interest" description="Disordered" evidence="30">
    <location>
        <begin position="2519"/>
        <end position="2571"/>
    </location>
</feature>
<keyword evidence="15" id="KW-0862">Zinc</keyword>
<name>A0A091E2Q8_FUKDA</name>
<keyword evidence="22" id="KW-0472">Membrane</keyword>
<feature type="region of interest" description="Disordered" evidence="30">
    <location>
        <begin position="1"/>
        <end position="73"/>
    </location>
</feature>
<dbReference type="SMART" id="SM00547">
    <property type="entry name" value="ZnF_RBZ"/>
    <property type="match status" value="6"/>
</dbReference>
<feature type="compositionally biased region" description="Polar residues" evidence="30">
    <location>
        <begin position="1596"/>
        <end position="1615"/>
    </location>
</feature>
<dbReference type="FunFam" id="1.25.40.10:FF:000114">
    <property type="entry name" value="E3 SUMO-protein ligase RanBP2 isoform X1"/>
    <property type="match status" value="1"/>
</dbReference>
<feature type="domain" description="RanBD1" evidence="32">
    <location>
        <begin position="1975"/>
        <end position="2111"/>
    </location>
</feature>
<dbReference type="CDD" id="cd01926">
    <property type="entry name" value="cyclophilin_ABH_like"/>
    <property type="match status" value="1"/>
</dbReference>
<evidence type="ECO:0000256" key="3">
    <source>
        <dbReference type="ARBA" id="ARBA00004718"/>
    </source>
</evidence>
<keyword evidence="18" id="KW-0653">Protein transport</keyword>
<evidence type="ECO:0000256" key="26">
    <source>
        <dbReference type="ARBA" id="ARBA00070141"/>
    </source>
</evidence>
<evidence type="ECO:0000256" key="20">
    <source>
        <dbReference type="ARBA" id="ARBA00023010"/>
    </source>
</evidence>
<keyword evidence="24" id="KW-0539">Nucleus</keyword>
<dbReference type="Pfam" id="PF00160">
    <property type="entry name" value="Pro_isomerase"/>
    <property type="match status" value="1"/>
</dbReference>
<dbReference type="CDD" id="cd14684">
    <property type="entry name" value="RanBD1_RanBP2-like"/>
    <property type="match status" value="1"/>
</dbReference>
<feature type="region of interest" description="Disordered" evidence="30">
    <location>
        <begin position="848"/>
        <end position="888"/>
    </location>
</feature>
<gene>
    <name evidence="34" type="ORF">H920_01767</name>
</gene>
<dbReference type="Gene3D" id="4.10.1060.10">
    <property type="entry name" value="Zinc finger, RanBP2-type"/>
    <property type="match status" value="5"/>
</dbReference>
<dbReference type="GO" id="GO:0051168">
    <property type="term" value="P:nuclear export"/>
    <property type="evidence" value="ECO:0007669"/>
    <property type="project" value="UniProtKB-ARBA"/>
</dbReference>
<feature type="compositionally biased region" description="Low complexity" evidence="30">
    <location>
        <begin position="1719"/>
        <end position="1732"/>
    </location>
</feature>
<keyword evidence="16" id="KW-0832">Ubl conjugation</keyword>
<dbReference type="InterPro" id="IPR029000">
    <property type="entry name" value="Cyclophilin-like_dom_sf"/>
</dbReference>
<keyword evidence="8" id="KW-0808">Transferase</keyword>
<comment type="pathway">
    <text evidence="3">Protein modification; protein sumoylation.</text>
</comment>
<dbReference type="InterPro" id="IPR011993">
    <property type="entry name" value="PH-like_dom_sf"/>
</dbReference>
<feature type="domain" description="RanBP2-type" evidence="33">
    <location>
        <begin position="1626"/>
        <end position="1655"/>
    </location>
</feature>
<dbReference type="GO" id="GO:0019789">
    <property type="term" value="F:SUMO transferase activity"/>
    <property type="evidence" value="ECO:0007669"/>
    <property type="project" value="UniProtKB-ARBA"/>
</dbReference>
<evidence type="ECO:0000256" key="14">
    <source>
        <dbReference type="ARBA" id="ARBA00022816"/>
    </source>
</evidence>
<evidence type="ECO:0000256" key="17">
    <source>
        <dbReference type="ARBA" id="ARBA00022884"/>
    </source>
</evidence>
<evidence type="ECO:0000256" key="13">
    <source>
        <dbReference type="ARBA" id="ARBA00022803"/>
    </source>
</evidence>
<feature type="region of interest" description="Disordered" evidence="30">
    <location>
        <begin position="2155"/>
        <end position="2187"/>
    </location>
</feature>
<dbReference type="GO" id="GO:0006607">
    <property type="term" value="P:NLS-bearing protein import into nucleus"/>
    <property type="evidence" value="ECO:0007669"/>
    <property type="project" value="TreeGrafter"/>
</dbReference>
<keyword evidence="9" id="KW-0479">Metal-binding</keyword>
<feature type="compositionally biased region" description="Polar residues" evidence="30">
    <location>
        <begin position="1178"/>
        <end position="1187"/>
    </location>
</feature>
<dbReference type="InterPro" id="IPR045255">
    <property type="entry name" value="RanBP1-like"/>
</dbReference>
<keyword evidence="35" id="KW-1185">Reference proteome</keyword>
<comment type="similarity">
    <text evidence="25">Belongs to the RanBP2 E3 ligase family.</text>
</comment>
<keyword evidence="5" id="KW-0488">Methylation</keyword>
<feature type="compositionally biased region" description="Polar residues" evidence="30">
    <location>
        <begin position="2778"/>
        <end position="2788"/>
    </location>
</feature>
<evidence type="ECO:0000256" key="12">
    <source>
        <dbReference type="ARBA" id="ARBA00022786"/>
    </source>
</evidence>
<evidence type="ECO:0000256" key="29">
    <source>
        <dbReference type="PROSITE-ProRule" id="PRU00339"/>
    </source>
</evidence>
<dbReference type="Gene3D" id="2.40.100.10">
    <property type="entry name" value="Cyclophilin-like"/>
    <property type="match status" value="1"/>
</dbReference>
<feature type="domain" description="RanBD1" evidence="32">
    <location>
        <begin position="2862"/>
        <end position="2997"/>
    </location>
</feature>
<evidence type="ECO:0000259" key="33">
    <source>
        <dbReference type="PROSITE" id="PS50199"/>
    </source>
</evidence>
<dbReference type="PANTHER" id="PTHR23138">
    <property type="entry name" value="RAN BINDING PROTEIN"/>
    <property type="match status" value="1"/>
</dbReference>
<keyword evidence="34" id="KW-0436">Ligase</keyword>
<dbReference type="Proteomes" id="UP000028990">
    <property type="component" value="Unassembled WGS sequence"/>
</dbReference>
<dbReference type="PROSITE" id="PS01358">
    <property type="entry name" value="ZF_RANBP2_1"/>
    <property type="match status" value="5"/>
</dbReference>
<dbReference type="CDD" id="cd13177">
    <property type="entry name" value="RanBD2_RanBP2-like"/>
    <property type="match status" value="1"/>
</dbReference>
<keyword evidence="21" id="KW-0906">Nuclear pore complex</keyword>
<dbReference type="GO" id="GO:0031965">
    <property type="term" value="C:nuclear membrane"/>
    <property type="evidence" value="ECO:0007669"/>
    <property type="project" value="UniProtKB-SubCell"/>
</dbReference>
<dbReference type="PROSITE" id="PS50196">
    <property type="entry name" value="RANBD1"/>
    <property type="match status" value="4"/>
</dbReference>
<dbReference type="GO" id="GO:0008270">
    <property type="term" value="F:zinc ion binding"/>
    <property type="evidence" value="ECO:0007669"/>
    <property type="project" value="UniProtKB-KW"/>
</dbReference>
<dbReference type="Pfam" id="PF12185">
    <property type="entry name" value="IR1-M"/>
    <property type="match status" value="2"/>
</dbReference>
<keyword evidence="23" id="KW-1015">Disulfide bond</keyword>
<dbReference type="PROSITE" id="PS50072">
    <property type="entry name" value="CSA_PPIASE_2"/>
    <property type="match status" value="1"/>
</dbReference>
<dbReference type="FunFam" id="4.10.1060.10:FF:000003">
    <property type="entry name" value="E3 SUMO-protein ligase RanBP2"/>
    <property type="match status" value="4"/>
</dbReference>
<keyword evidence="13 29" id="KW-0802">TPR repeat</keyword>
<evidence type="ECO:0000256" key="7">
    <source>
        <dbReference type="ARBA" id="ARBA00022553"/>
    </source>
</evidence>
<dbReference type="FunFam" id="2.30.29.30:FF:000018">
    <property type="entry name" value="E3 SUMO-protein ligase RanBP2"/>
    <property type="match status" value="4"/>
</dbReference>
<evidence type="ECO:0000256" key="10">
    <source>
        <dbReference type="ARBA" id="ARBA00022737"/>
    </source>
</evidence>
<comment type="subcellular location">
    <subcellularLocation>
        <location evidence="1">Nucleus membrane</location>
    </subcellularLocation>
    <subcellularLocation>
        <location evidence="2">Nucleus</location>
        <location evidence="2">Nuclear pore complex</location>
    </subcellularLocation>
</comment>
<dbReference type="Gene3D" id="2.30.29.30">
    <property type="entry name" value="Pleckstrin-homology domain (PH domain)/Phosphotyrosine-binding domain (PTB)"/>
    <property type="match status" value="4"/>
</dbReference>
<feature type="compositionally biased region" description="Low complexity" evidence="30">
    <location>
        <begin position="870"/>
        <end position="884"/>
    </location>
</feature>
<feature type="domain" description="RanBP2-type" evidence="33">
    <location>
        <begin position="1690"/>
        <end position="1719"/>
    </location>
</feature>
<feature type="compositionally biased region" description="Low complexity" evidence="30">
    <location>
        <begin position="2160"/>
        <end position="2172"/>
    </location>
</feature>
<feature type="domain" description="PPIase cyclophilin-type" evidence="31">
    <location>
        <begin position="3018"/>
        <end position="3174"/>
    </location>
</feature>
<dbReference type="GO" id="GO:0005737">
    <property type="term" value="C:cytoplasm"/>
    <property type="evidence" value="ECO:0007669"/>
    <property type="project" value="TreeGrafter"/>
</dbReference>
<dbReference type="GO" id="GO:0003723">
    <property type="term" value="F:RNA binding"/>
    <property type="evidence" value="ECO:0007669"/>
    <property type="project" value="UniProtKB-KW"/>
</dbReference>
<dbReference type="SUPFAM" id="SSF90209">
    <property type="entry name" value="Ran binding protein zinc finger-like"/>
    <property type="match status" value="4"/>
</dbReference>
<keyword evidence="4" id="KW-0813">Transport</keyword>
<sequence length="3175" mass="352088">MDLAHRLGIGGSAARSNKTPGIPLTTSPGAEKPKPRPQQYKIRAAVQRPCRGLHPRHRRESEEPTKGQGGRRTVLTQTHDAARTTHDVVHRQRRCVTGVGRAAPEISEGAEPGLGARKSLKGFYFARLYYEAKEYDLAKKYVSSYINVQERDPKGHRFLGLLYEAEENTDKAVECYKRSVDLNPTQKDLVLKIAELLCKNDVTDGRAKYWVERAGKLFPGNPEVYKLKEQLLDCKGEDGWNKLFDLIQSELYLRPDDIYMNIRLVELYRSNKRLKDAVAHCHGAEKHTVLRTNLEWNACVVQTLKEYLESLQCLESDKGGRRAVSKDLLLAHTSLMLLTLSTRDEQEVRELLESFDSVLQSLKPSVGGNDELSVVFQEVKGQFYLHAASLLLKMGQHSDIQWRALSELALLCYLIAFQVPRPKIKLIKGEAGQNLLEMMAHDRLSQSGHMLLNLSRGKPNLIKEIVESFANKCGQAALYDALFSKSPKENSFLISDDIGYLDVRAPGTDELARYDIGAIRAHNGSLQHLTWLGLQWNSLPAVPVFRKWLKQLFHHLPQETSKLETNAPESICILDLEVFLLGVIYTSHLQLKEKHYSHRSHYYPLCLPLPVCKQLCAEKQKSWWDAVSALVHRKAAPGTAAKLRLLVQHELITLRGQEKHGLQPALLVHWAKYLLKTGSSLNSFYDQRDYIGRSVHYWKKVLPLLKIIRKKNSIPEPIDPLFLHFHSVDIQVSETPEYEEEAHISFAIFEAVNGNIEDALTVFESIKSVVSYWNLALIFHRKAEDIENDALSPEEQEECKNYLRKSRDYLIKILDDSDSNPSVIQKLPVSVESVKDMLSSVMQELEDCTEGGPLHKNGSFRNADPESKHSPPSLSPSKSYMYSPKTPPRWAEDQNSLLKMICQQVEAIKKEMQELKLNSSNSASPHRWPTENYGPDQVPDGYQGSQTFHGAPLTVLPPLFFFFFATTGPSVYYSQSPAYNSQYLLRPAANVTPTKGPVYGMNRLPPQQHIYAYSQQMHTPPVQSSSACMFSQEMYGPPLRFESPATGILSPRGDDYFNYNVQQTSTNPPLPEPGYFTKPPVTSRSAESKVIEFGKPNFVQPMLGDGIRPSLTAPTHTTTPFKFNSNFKSNDGDFTFSSPQVVTQPPSTAYSNSESLLGLLTSDKPLQRDGYSGPKPVSGQTIGPRNTFNFGSKNVSGISFAENIGPSQQKNPGFRRNDDMFTFHGPGKSVFGTPAPELASKNHEADGGSAHGDDDDDGPHFEPVVPLPDKIEVKTGEEDEEEFFCNRAKLFRFDGECKEWKERGVGNVKILRHKTSGKIRLLMRREQVLKICANHYISPDMKLTPNAGSDRSFVWHALDYADELPKPEQLAIRFKTPDEAVLFKCKFEEAQSILKAAGTNIAAAPNQTIRIVKESTSHDNKDVCKSDAGNTNFEFQVKKKESSWWHCSSCSLKNAASAKKCVSCQNLNPNSKELLGPPLVETGSAPKTSPENVQDRFALMTLKKEGHWDCSTCLVGNEPTVSRCISCQNTKSNKTAPSFAQSFKFGQGDLPKSVNSDFRSVFSAKEGQWNCSTCLVQNEGSATKCVACQNPRKQNVPTTSVATPSSGTSEISKTPKSGFEGMFAKKEGQWDCSLCLIRNEANAATCIACQNPAEPSPSSSTVPDPASFKFGSSEISKAPKSGFEGMFTKKEGQWDCRTCLVRNEASATQCIACQSPNEQSQPAPATPAPASTGISKTPKNGFEEILTKKEGPEDCSVCLVQNESSSLKCVAGDACKATHKPIAEVPSTFTEGSKAKLSESSGSQVGTGFKSNFPEKPFKFGLTEPGFKFGHVDQENAFQGSNTEFKSVKDGFSFSIPVSADGFKFGIQEQGNQEKCEKHLENDTGSQAQDISSQKNGNGVIFGQTSGTFTFADLAKSTSGEGFQFGKKDPNFKGFSGAGEKLFSSQRSMAEKASTCADTEKDDDAYKTEDSDDIHFEPVVQMPEKVELVTGEEDEKVLYSQRVKLFRFDAEISQWKERGLGNLKILKNEVNGKLRMLMRREQVLKVCANHWITTTMNLKPLSGSDRAWMWLASDFSDGDTKLEQLAAKFKTPELAEEFKQKFEECQRLLLDIPLQTPHKLVDTGRAAKLIQKAEELKSGLKDFKTFLTNDQTKIAEEESSGSGAAATSAADLAARRSPENQGPSLEWDNYDLREEALDDSISSSSVHASPLASSPVRKNLFRFGESTTGFNFSFKSALSPSKSPAKLNQSGASVGTDEESDVTQEEERDGQYFEPVVPLPDLVEVSSGEENEQVVFSHRAKLYRYDKDVGQWKERGIGNIKILQNYDNKQVRIVMRRDQVLKLCANHRITPDMTLQTMKGTERVWVWTACDFADGERKIEHLAVRFKLQDVADLFKKIFDEAKAAQEKDYLITPHVSRSSTPRESPCGKIAVAVLEETTRERTDVIPGDDVADTASEGGEVPSTSETTTKAVVSPPKFVFGSESVKSIFNSEKSKPFTFGNSSSTGSLFGFSFNSPLKNSNRETSAEVQTGTEGQVEPGAHEPSHSTGCRGSVDGGPRSLLTSAPKEASPADCAFTTPVKAEEKKTTEAAASDDEVVIVYELTPTPEQRALADKLQLPPTFFCYKNRPDYVSEDEENDEDFETAVKKLNGKLYLDDSEKCRPLEESLADNEKECVIVWEKKPTVEEKAKADTLKLPPTFFCGVCSDTEEDNGNGEDFEAELQKAQEAQKSQREDVTSSVDGMCSAGTTLAAPDPVTKATTSPPVSSGTVDKPVDLSARTETGTESASQVESKTVSFGFGCGTGLSFADLASSNSGDFAFGSKDKNFQWANTGAAVFGTQSTRKVGEDEDGSDEEVVHSEDIHFEPIVSLPEVEVKSGEEDEEILFKERAKLYRWDRDVSQWKERGVGDIKILWHTMKNYYRILMRRDQVFKVCANHVITKAMELKPLNVSNNALVWTASDYADGEAKVEQLAVRFKTKEMAECFKKKFEECQQNLLKLQKGQMSLAAELSRETNPVVFFDVCADGEPLGRITMELLSNIVPHTAENFRALCTGEKGFGFKNSTFHRVIPDLGCQGGDITKHDGSGGKSIYGDKFEDENFNVKHTGPGLLSMANRGRDTNNSQFFITLKKAEHLDFKHVVFGFVKNGMDTVKKIESFGSPTGSVSQRISITECGQL</sequence>
<evidence type="ECO:0000256" key="15">
    <source>
        <dbReference type="ARBA" id="ARBA00022833"/>
    </source>
</evidence>
<dbReference type="eggNOG" id="KOG0865">
    <property type="taxonomic scope" value="Eukaryota"/>
</dbReference>
<feature type="region of interest" description="Disordered" evidence="30">
    <location>
        <begin position="2237"/>
        <end position="2270"/>
    </location>
</feature>
<keyword evidence="6" id="KW-1017">Isopeptide bond</keyword>
<dbReference type="Pfam" id="PF00641">
    <property type="entry name" value="Zn_ribbon_RanBP"/>
    <property type="match status" value="6"/>
</dbReference>
<proteinExistence type="inferred from homology"/>
<dbReference type="Gene3D" id="1.25.40.10">
    <property type="entry name" value="Tetratricopeptide repeat domain"/>
    <property type="match status" value="1"/>
</dbReference>
<keyword evidence="7" id="KW-0597">Phosphoprotein</keyword>
<dbReference type="InterPro" id="IPR036443">
    <property type="entry name" value="Znf_RanBP2_sf"/>
</dbReference>
<evidence type="ECO:0000256" key="25">
    <source>
        <dbReference type="ARBA" id="ARBA00061164"/>
    </source>
</evidence>
<evidence type="ECO:0000256" key="22">
    <source>
        <dbReference type="ARBA" id="ARBA00023136"/>
    </source>
</evidence>
<evidence type="ECO:0000256" key="27">
    <source>
        <dbReference type="ARBA" id="ARBA00081161"/>
    </source>
</evidence>
<keyword evidence="11 28" id="KW-0863">Zinc-finger</keyword>
<evidence type="ECO:0000256" key="18">
    <source>
        <dbReference type="ARBA" id="ARBA00022927"/>
    </source>
</evidence>
<dbReference type="GO" id="GO:0016874">
    <property type="term" value="F:ligase activity"/>
    <property type="evidence" value="ECO:0007669"/>
    <property type="project" value="UniProtKB-KW"/>
</dbReference>
<feature type="compositionally biased region" description="Polar residues" evidence="30">
    <location>
        <begin position="2757"/>
        <end position="2768"/>
    </location>
</feature>
<feature type="domain" description="RanBD1" evidence="32">
    <location>
        <begin position="1260"/>
        <end position="1396"/>
    </location>
</feature>
<keyword evidence="10" id="KW-0677">Repeat</keyword>
<evidence type="ECO:0000256" key="21">
    <source>
        <dbReference type="ARBA" id="ARBA00023132"/>
    </source>
</evidence>
<evidence type="ECO:0000256" key="24">
    <source>
        <dbReference type="ARBA" id="ARBA00023242"/>
    </source>
</evidence>
<evidence type="ECO:0000259" key="31">
    <source>
        <dbReference type="PROSITE" id="PS50072"/>
    </source>
</evidence>
<feature type="compositionally biased region" description="Polar residues" evidence="30">
    <location>
        <begin position="14"/>
        <end position="28"/>
    </location>
</feature>
<accession>A0A091E2Q8</accession>
<evidence type="ECO:0000256" key="28">
    <source>
        <dbReference type="PROSITE-ProRule" id="PRU00322"/>
    </source>
</evidence>
<feature type="region of interest" description="Disordered" evidence="30">
    <location>
        <begin position="1199"/>
        <end position="1265"/>
    </location>
</feature>
<dbReference type="Pfam" id="PF00638">
    <property type="entry name" value="Ran_BP1"/>
    <property type="match status" value="4"/>
</dbReference>
<keyword evidence="14" id="KW-0509">mRNA transport</keyword>
<feature type="region of interest" description="Disordered" evidence="30">
    <location>
        <begin position="1163"/>
        <end position="1187"/>
    </location>
</feature>
<dbReference type="GO" id="GO:0003755">
    <property type="term" value="F:peptidyl-prolyl cis-trans isomerase activity"/>
    <property type="evidence" value="ECO:0007669"/>
    <property type="project" value="InterPro"/>
</dbReference>
<dbReference type="PRINTS" id="PR00153">
    <property type="entry name" value="CSAPPISMRASE"/>
</dbReference>
<dbReference type="PANTHER" id="PTHR23138:SF175">
    <property type="entry name" value="E3 SUMO-PROTEIN LIGASE RANBP2-RELATED"/>
    <property type="match status" value="1"/>
</dbReference>
<dbReference type="GO" id="GO:0051028">
    <property type="term" value="P:mRNA transport"/>
    <property type="evidence" value="ECO:0007669"/>
    <property type="project" value="UniProtKB-KW"/>
</dbReference>
<evidence type="ECO:0000256" key="4">
    <source>
        <dbReference type="ARBA" id="ARBA00022448"/>
    </source>
</evidence>
<dbReference type="InterPro" id="IPR019734">
    <property type="entry name" value="TPR_rpt"/>
</dbReference>
<dbReference type="PROSITE" id="PS50199">
    <property type="entry name" value="ZF_RANBP2_2"/>
    <property type="match status" value="5"/>
</dbReference>
<dbReference type="SUPFAM" id="SSF50729">
    <property type="entry name" value="PH domain-like"/>
    <property type="match status" value="4"/>
</dbReference>
<keyword evidence="20" id="KW-0811">Translocation</keyword>
<dbReference type="InterPro" id="IPR011990">
    <property type="entry name" value="TPR-like_helical_dom_sf"/>
</dbReference>
<evidence type="ECO:0000256" key="1">
    <source>
        <dbReference type="ARBA" id="ARBA00004126"/>
    </source>
</evidence>
<dbReference type="GO" id="GO:0005643">
    <property type="term" value="C:nuclear pore"/>
    <property type="evidence" value="ECO:0007669"/>
    <property type="project" value="UniProtKB-SubCell"/>
</dbReference>
<feature type="domain" description="RanBP2-type" evidence="33">
    <location>
        <begin position="1440"/>
        <end position="1470"/>
    </location>
</feature>
<evidence type="ECO:0000256" key="5">
    <source>
        <dbReference type="ARBA" id="ARBA00022481"/>
    </source>
</evidence>
<feature type="region of interest" description="Disordered" evidence="30">
    <location>
        <begin position="2744"/>
        <end position="2788"/>
    </location>
</feature>
<dbReference type="STRING" id="885580.ENSFDAP00000008692"/>
<dbReference type="CDD" id="cd13178">
    <property type="entry name" value="RanBD4_RanBP2-like"/>
    <property type="match status" value="1"/>
</dbReference>
<feature type="domain" description="RanBP2-type" evidence="33">
    <location>
        <begin position="1504"/>
        <end position="1533"/>
    </location>
</feature>
<feature type="compositionally biased region" description="Low complexity" evidence="30">
    <location>
        <begin position="2237"/>
        <end position="2247"/>
    </location>
</feature>
<keyword evidence="19" id="KW-0007">Acetylation</keyword>
<keyword evidence="12" id="KW-0833">Ubl conjugation pathway</keyword>
<evidence type="ECO:0000256" key="9">
    <source>
        <dbReference type="ARBA" id="ARBA00022723"/>
    </source>
</evidence>
<dbReference type="SUPFAM" id="SSF50891">
    <property type="entry name" value="Cyclophilin-like"/>
    <property type="match status" value="1"/>
</dbReference>
<feature type="region of interest" description="Disordered" evidence="30">
    <location>
        <begin position="1596"/>
        <end position="1616"/>
    </location>
</feature>
<dbReference type="eggNOG" id="KOG0864">
    <property type="taxonomic scope" value="Eukaryota"/>
</dbReference>
<evidence type="ECO:0000259" key="32">
    <source>
        <dbReference type="PROSITE" id="PS50196"/>
    </source>
</evidence>
<protein>
    <recommendedName>
        <fullName evidence="26">E3 SUMO-protein ligase RanBP2</fullName>
    </recommendedName>
    <alternativeName>
        <fullName evidence="27">Ran-binding protein 2</fullName>
    </alternativeName>
</protein>
<dbReference type="SMART" id="SM00160">
    <property type="entry name" value="RanBD"/>
    <property type="match status" value="4"/>
</dbReference>
<feature type="region of interest" description="Disordered" evidence="30">
    <location>
        <begin position="2446"/>
        <end position="2470"/>
    </location>
</feature>
<feature type="compositionally biased region" description="Acidic residues" evidence="30">
    <location>
        <begin position="2256"/>
        <end position="2268"/>
    </location>
</feature>
<evidence type="ECO:0000256" key="8">
    <source>
        <dbReference type="ARBA" id="ARBA00022679"/>
    </source>
</evidence>
<dbReference type="SUPFAM" id="SSF48452">
    <property type="entry name" value="TPR-like"/>
    <property type="match status" value="1"/>
</dbReference>